<keyword evidence="2" id="KW-1185">Reference proteome</keyword>
<proteinExistence type="predicted"/>
<reference evidence="1 2" key="1">
    <citation type="submission" date="2023-03" db="EMBL/GenBank/DDBJ databases">
        <authorList>
            <person name="Pearce D."/>
        </authorList>
    </citation>
    <scope>NUCLEOTIDE SEQUENCE [LARGE SCALE GENOMIC DNA]</scope>
    <source>
        <strain evidence="1">Msz</strain>
    </source>
</reference>
<evidence type="ECO:0000313" key="2">
    <source>
        <dbReference type="Proteomes" id="UP001162030"/>
    </source>
</evidence>
<evidence type="ECO:0000313" key="1">
    <source>
        <dbReference type="EMBL" id="CAI8973559.1"/>
    </source>
</evidence>
<name>A0ABM9I9F1_9GAMM</name>
<accession>A0ABM9I9F1</accession>
<sequence>MIFMDVHCLLSSLVNVGRTEIMMPDKHRYIARLSGFSIAHGRFGHGLSFSSAILRKL</sequence>
<dbReference type="Proteomes" id="UP001162030">
    <property type="component" value="Chromosome"/>
</dbReference>
<protein>
    <submittedName>
        <fullName evidence="1">Uncharacterized protein</fullName>
    </submittedName>
</protein>
<gene>
    <name evidence="1" type="ORF">MSZNOR_4944</name>
</gene>
<dbReference type="EMBL" id="OX458333">
    <property type="protein sequence ID" value="CAI8973559.1"/>
    <property type="molecule type" value="Genomic_DNA"/>
</dbReference>
<organism evidence="1 2">
    <name type="scientific">Methylocaldum szegediense</name>
    <dbReference type="NCBI Taxonomy" id="73780"/>
    <lineage>
        <taxon>Bacteria</taxon>
        <taxon>Pseudomonadati</taxon>
        <taxon>Pseudomonadota</taxon>
        <taxon>Gammaproteobacteria</taxon>
        <taxon>Methylococcales</taxon>
        <taxon>Methylococcaceae</taxon>
        <taxon>Methylocaldum</taxon>
    </lineage>
</organism>